<reference evidence="7 8" key="1">
    <citation type="journal article" date="2015" name="Genome Announc.">
        <title>Expanding the biotechnology potential of lactobacilli through comparative genomics of 213 strains and associated genera.</title>
        <authorList>
            <person name="Sun Z."/>
            <person name="Harris H.M."/>
            <person name="McCann A."/>
            <person name="Guo C."/>
            <person name="Argimon S."/>
            <person name="Zhang W."/>
            <person name="Yang X."/>
            <person name="Jeffery I.B."/>
            <person name="Cooney J.C."/>
            <person name="Kagawa T.F."/>
            <person name="Liu W."/>
            <person name="Song Y."/>
            <person name="Salvetti E."/>
            <person name="Wrobel A."/>
            <person name="Rasinkangas P."/>
            <person name="Parkhill J."/>
            <person name="Rea M.C."/>
            <person name="O'Sullivan O."/>
            <person name="Ritari J."/>
            <person name="Douillard F.P."/>
            <person name="Paul Ross R."/>
            <person name="Yang R."/>
            <person name="Briner A.E."/>
            <person name="Felis G.E."/>
            <person name="de Vos W.M."/>
            <person name="Barrangou R."/>
            <person name="Klaenhammer T.R."/>
            <person name="Caufield P.W."/>
            <person name="Cui Y."/>
            <person name="Zhang H."/>
            <person name="O'Toole P.W."/>
        </authorList>
    </citation>
    <scope>NUCLEOTIDE SEQUENCE [LARGE SCALE GENOMIC DNA]</scope>
    <source>
        <strain evidence="7 8">DSM 22697</strain>
    </source>
</reference>
<dbReference type="EMBL" id="AYZJ01000028">
    <property type="protein sequence ID" value="KRN23294.1"/>
    <property type="molecule type" value="Genomic_DNA"/>
</dbReference>
<dbReference type="GO" id="GO:0004385">
    <property type="term" value="F:GMP kinase activity"/>
    <property type="evidence" value="ECO:0007669"/>
    <property type="project" value="UniProtKB-EC"/>
</dbReference>
<evidence type="ECO:0000256" key="3">
    <source>
        <dbReference type="ARBA" id="ARBA00022679"/>
    </source>
</evidence>
<dbReference type="SMART" id="SM00072">
    <property type="entry name" value="GuKc"/>
    <property type="match status" value="1"/>
</dbReference>
<keyword evidence="8" id="KW-1185">Reference proteome</keyword>
<evidence type="ECO:0000313" key="8">
    <source>
        <dbReference type="Proteomes" id="UP000050865"/>
    </source>
</evidence>
<proteinExistence type="inferred from homology"/>
<comment type="catalytic activity">
    <reaction evidence="5">
        <text>GMP + ATP = GDP + ADP</text>
        <dbReference type="Rhea" id="RHEA:20780"/>
        <dbReference type="ChEBI" id="CHEBI:30616"/>
        <dbReference type="ChEBI" id="CHEBI:58115"/>
        <dbReference type="ChEBI" id="CHEBI:58189"/>
        <dbReference type="ChEBI" id="CHEBI:456216"/>
        <dbReference type="EC" id="2.7.4.8"/>
    </reaction>
</comment>
<sequence length="191" mass="21300">MQHKLIVITGATGTGKTTVSSYLKRHYGVNRVMTHTTRPQRPGEIDGVDYYFETPASFAAKHYIEHVTYAGYEYGSSFESLNQAWAQADFVSIVLDTKGALTYARQLGDKIAVLYLTIEDPSILRQRLLDRGDPQAMIEKRLASPEYKRDLRLPAGLAAVATEIKNDDWALACRQIDVFMAQLIDTAVTPG</sequence>
<dbReference type="InterPro" id="IPR008144">
    <property type="entry name" value="Guanylate_kin-like_dom"/>
</dbReference>
<evidence type="ECO:0000259" key="6">
    <source>
        <dbReference type="PROSITE" id="PS50052"/>
    </source>
</evidence>
<organism evidence="7 8">
    <name type="scientific">Lacticaseibacillus camelliae DSM 22697 = JCM 13995</name>
    <dbReference type="NCBI Taxonomy" id="1423730"/>
    <lineage>
        <taxon>Bacteria</taxon>
        <taxon>Bacillati</taxon>
        <taxon>Bacillota</taxon>
        <taxon>Bacilli</taxon>
        <taxon>Lactobacillales</taxon>
        <taxon>Lactobacillaceae</taxon>
        <taxon>Lacticaseibacillus</taxon>
    </lineage>
</organism>
<comment type="function">
    <text evidence="1">Essential for recycling GMP and indirectly, cGMP.</text>
</comment>
<dbReference type="RefSeq" id="WP_056989356.1">
    <property type="nucleotide sequence ID" value="NZ_AYZJ01000028.1"/>
</dbReference>
<evidence type="ECO:0000256" key="5">
    <source>
        <dbReference type="ARBA" id="ARBA00048594"/>
    </source>
</evidence>
<keyword evidence="3" id="KW-0808">Transferase</keyword>
<name>A0A0R2F4X0_9LACO</name>
<evidence type="ECO:0000256" key="4">
    <source>
        <dbReference type="ARBA" id="ARBA00022777"/>
    </source>
</evidence>
<comment type="similarity">
    <text evidence="2">Belongs to the guanylate kinase family.</text>
</comment>
<dbReference type="InterPro" id="IPR008145">
    <property type="entry name" value="GK/Ca_channel_bsu"/>
</dbReference>
<keyword evidence="4 7" id="KW-0418">Kinase</keyword>
<comment type="caution">
    <text evidence="7">The sequence shown here is derived from an EMBL/GenBank/DDBJ whole genome shotgun (WGS) entry which is preliminary data.</text>
</comment>
<dbReference type="GO" id="GO:0005829">
    <property type="term" value="C:cytosol"/>
    <property type="evidence" value="ECO:0007669"/>
    <property type="project" value="TreeGrafter"/>
</dbReference>
<dbReference type="InterPro" id="IPR027417">
    <property type="entry name" value="P-loop_NTPase"/>
</dbReference>
<accession>A0A0R2F4X0</accession>
<protein>
    <submittedName>
        <fullName evidence="7">Guanylate kinase</fullName>
    </submittedName>
</protein>
<dbReference type="AlphaFoldDB" id="A0A0R2F4X0"/>
<gene>
    <name evidence="7" type="ORF">FC75_GL001494</name>
</gene>
<dbReference type="Proteomes" id="UP000050865">
    <property type="component" value="Unassembled WGS sequence"/>
</dbReference>
<dbReference type="STRING" id="1423730.FC75_GL001494"/>
<dbReference type="Gene3D" id="3.40.50.300">
    <property type="entry name" value="P-loop containing nucleotide triphosphate hydrolases"/>
    <property type="match status" value="1"/>
</dbReference>
<evidence type="ECO:0000256" key="1">
    <source>
        <dbReference type="ARBA" id="ARBA00003531"/>
    </source>
</evidence>
<dbReference type="PATRIC" id="fig|1423730.4.peg.1566"/>
<dbReference type="PANTHER" id="PTHR23117">
    <property type="entry name" value="GUANYLATE KINASE-RELATED"/>
    <property type="match status" value="1"/>
</dbReference>
<dbReference type="Pfam" id="PF00625">
    <property type="entry name" value="Guanylate_kin"/>
    <property type="match status" value="1"/>
</dbReference>
<evidence type="ECO:0000313" key="7">
    <source>
        <dbReference type="EMBL" id="KRN23294.1"/>
    </source>
</evidence>
<dbReference type="PROSITE" id="PS50052">
    <property type="entry name" value="GUANYLATE_KINASE_2"/>
    <property type="match status" value="1"/>
</dbReference>
<evidence type="ECO:0000256" key="2">
    <source>
        <dbReference type="ARBA" id="ARBA00005790"/>
    </source>
</evidence>
<dbReference type="PANTHER" id="PTHR23117:SF13">
    <property type="entry name" value="GUANYLATE KINASE"/>
    <property type="match status" value="1"/>
</dbReference>
<dbReference type="SUPFAM" id="SSF52540">
    <property type="entry name" value="P-loop containing nucleoside triphosphate hydrolases"/>
    <property type="match status" value="1"/>
</dbReference>
<feature type="domain" description="Guanylate kinase-like" evidence="6">
    <location>
        <begin position="3"/>
        <end position="181"/>
    </location>
</feature>